<dbReference type="EMBL" id="KB932217">
    <property type="protein sequence ID" value="KCV67559.1"/>
    <property type="molecule type" value="Genomic_DNA"/>
</dbReference>
<accession>A0A058YZY5</accession>
<evidence type="ECO:0000256" key="1">
    <source>
        <dbReference type="SAM" id="MobiDB-lite"/>
    </source>
</evidence>
<dbReference type="Proteomes" id="UP000030693">
    <property type="component" value="Unassembled WGS sequence"/>
</dbReference>
<feature type="region of interest" description="Disordered" evidence="1">
    <location>
        <begin position="51"/>
        <end position="92"/>
    </location>
</feature>
<gene>
    <name evidence="2" type="ORF">H696_06078</name>
</gene>
<sequence>PDILPRAVTLQRQGGQAGWSFLGLCVCVDLRVPICQCGWRGHLAECGETSRPLLRHNPQPTPGPCPGERRGSPCGKPGSPGPVLAGPGLPAYQRAPAPFTEHWRVTSAEARPRPFVPLLPCRPGSPLPDWEKEARPSASGRRRARSQCRAWGGA</sequence>
<dbReference type="GeneID" id="20530803"/>
<feature type="region of interest" description="Disordered" evidence="1">
    <location>
        <begin position="114"/>
        <end position="154"/>
    </location>
</feature>
<dbReference type="RefSeq" id="XP_009498120.1">
    <property type="nucleotide sequence ID" value="XM_009499845.1"/>
</dbReference>
<protein>
    <submittedName>
        <fullName evidence="2">Uncharacterized protein</fullName>
    </submittedName>
</protein>
<name>A0A058YZY5_FONAL</name>
<feature type="compositionally biased region" description="Low complexity" evidence="1">
    <location>
        <begin position="72"/>
        <end position="91"/>
    </location>
</feature>
<feature type="non-terminal residue" evidence="2">
    <location>
        <position position="1"/>
    </location>
</feature>
<proteinExistence type="predicted"/>
<organism evidence="2">
    <name type="scientific">Fonticula alba</name>
    <name type="common">Slime mold</name>
    <dbReference type="NCBI Taxonomy" id="691883"/>
    <lineage>
        <taxon>Eukaryota</taxon>
        <taxon>Rotosphaerida</taxon>
        <taxon>Fonticulaceae</taxon>
        <taxon>Fonticula</taxon>
    </lineage>
</organism>
<evidence type="ECO:0000313" key="3">
    <source>
        <dbReference type="Proteomes" id="UP000030693"/>
    </source>
</evidence>
<keyword evidence="3" id="KW-1185">Reference proteome</keyword>
<evidence type="ECO:0000313" key="2">
    <source>
        <dbReference type="EMBL" id="KCV67559.1"/>
    </source>
</evidence>
<dbReference type="AlphaFoldDB" id="A0A058YZY5"/>
<reference evidence="2" key="1">
    <citation type="submission" date="2013-04" db="EMBL/GenBank/DDBJ databases">
        <title>The Genome Sequence of Fonticula alba ATCC 38817.</title>
        <authorList>
            <consortium name="The Broad Institute Genomics Platform"/>
            <person name="Russ C."/>
            <person name="Cuomo C."/>
            <person name="Burger G."/>
            <person name="Gray M.W."/>
            <person name="Holland P.W.H."/>
            <person name="King N."/>
            <person name="Lang F.B.F."/>
            <person name="Roger A.J."/>
            <person name="Ruiz-Trillo I."/>
            <person name="Brown M."/>
            <person name="Walker B."/>
            <person name="Young S."/>
            <person name="Zeng Q."/>
            <person name="Gargeya S."/>
            <person name="Fitzgerald M."/>
            <person name="Haas B."/>
            <person name="Abouelleil A."/>
            <person name="Allen A.W."/>
            <person name="Alvarado L."/>
            <person name="Arachchi H.M."/>
            <person name="Berlin A.M."/>
            <person name="Chapman S.B."/>
            <person name="Gainer-Dewar J."/>
            <person name="Goldberg J."/>
            <person name="Griggs A."/>
            <person name="Gujja S."/>
            <person name="Hansen M."/>
            <person name="Howarth C."/>
            <person name="Imamovic A."/>
            <person name="Ireland A."/>
            <person name="Larimer J."/>
            <person name="McCowan C."/>
            <person name="Murphy C."/>
            <person name="Pearson M."/>
            <person name="Poon T.W."/>
            <person name="Priest M."/>
            <person name="Roberts A."/>
            <person name="Saif S."/>
            <person name="Shea T."/>
            <person name="Sisk P."/>
            <person name="Sykes S."/>
            <person name="Wortman J."/>
            <person name="Nusbaum C."/>
            <person name="Birren B."/>
        </authorList>
    </citation>
    <scope>NUCLEOTIDE SEQUENCE [LARGE SCALE GENOMIC DNA]</scope>
    <source>
        <strain evidence="2">ATCC 38817</strain>
    </source>
</reference>